<keyword evidence="3" id="KW-1185">Reference proteome</keyword>
<name>M2UT53_COCH5</name>
<sequence length="449" mass="50051">MYSTTGCLIEETEEICFRFLGATLGTVARSAHARGDKRAITASVVLHSRRRAREPGIWQCYEQHYNWVVRKAYGAKHQSARQSSECGGLVEDELDSLALDARQGLSHAPRVLERATSLEPAQAHPSTLVATPHDAQERDRDTRVTPVASSLSRRLSAQRRDCNRHSVTTNRVGDPVSKKKKLQHRQAQPQDPDDNVCNRIPSGPSCRALDASDKFAISALNHTPVARSLARTVQTHKHSKQAGNHHIYEDLSKLTKEQLDLVISANELLPLHLLVETHMDPKRKMSQGLDEEPAPWPQDAKRPCKASKGKGPVQKKSAKDTPHVMPYGCPGYSKECKEHKNRRWTSRAEFVRHFEDKHSKEFKSLSDLTKGTDVFICRDSQTKQSLSTGSGLRITATPGMDDVKPGGTRYERAGHAEIDNFSHSDTGTDPFILDFFYLNDSLIGPVSGF</sequence>
<evidence type="ECO:0000313" key="2">
    <source>
        <dbReference type="EMBL" id="EMD96756.1"/>
    </source>
</evidence>
<organism evidence="2 3">
    <name type="scientific">Cochliobolus heterostrophus (strain C5 / ATCC 48332 / race O)</name>
    <name type="common">Southern corn leaf blight fungus</name>
    <name type="synonym">Bipolaris maydis</name>
    <dbReference type="NCBI Taxonomy" id="701091"/>
    <lineage>
        <taxon>Eukaryota</taxon>
        <taxon>Fungi</taxon>
        <taxon>Dikarya</taxon>
        <taxon>Ascomycota</taxon>
        <taxon>Pezizomycotina</taxon>
        <taxon>Dothideomycetes</taxon>
        <taxon>Pleosporomycetidae</taxon>
        <taxon>Pleosporales</taxon>
        <taxon>Pleosporineae</taxon>
        <taxon>Pleosporaceae</taxon>
        <taxon>Bipolaris</taxon>
    </lineage>
</organism>
<dbReference type="AlphaFoldDB" id="M2UT53"/>
<reference evidence="3" key="2">
    <citation type="journal article" date="2013" name="PLoS Genet.">
        <title>Comparative genome structure, secondary metabolite, and effector coding capacity across Cochliobolus pathogens.</title>
        <authorList>
            <person name="Condon B.J."/>
            <person name="Leng Y."/>
            <person name="Wu D."/>
            <person name="Bushley K.E."/>
            <person name="Ohm R.A."/>
            <person name="Otillar R."/>
            <person name="Martin J."/>
            <person name="Schackwitz W."/>
            <person name="Grimwood J."/>
            <person name="MohdZainudin N."/>
            <person name="Xue C."/>
            <person name="Wang R."/>
            <person name="Manning V.A."/>
            <person name="Dhillon B."/>
            <person name="Tu Z.J."/>
            <person name="Steffenson B.J."/>
            <person name="Salamov A."/>
            <person name="Sun H."/>
            <person name="Lowry S."/>
            <person name="LaButti K."/>
            <person name="Han J."/>
            <person name="Copeland A."/>
            <person name="Lindquist E."/>
            <person name="Barry K."/>
            <person name="Schmutz J."/>
            <person name="Baker S.E."/>
            <person name="Ciuffetti L.M."/>
            <person name="Grigoriev I.V."/>
            <person name="Zhong S."/>
            <person name="Turgeon B.G."/>
        </authorList>
    </citation>
    <scope>NUCLEOTIDE SEQUENCE [LARGE SCALE GENOMIC DNA]</scope>
    <source>
        <strain evidence="3">C5 / ATCC 48332 / race O</strain>
    </source>
</reference>
<evidence type="ECO:0000256" key="1">
    <source>
        <dbReference type="SAM" id="MobiDB-lite"/>
    </source>
</evidence>
<reference evidence="2 3" key="1">
    <citation type="journal article" date="2012" name="PLoS Pathog.">
        <title>Diverse lifestyles and strategies of plant pathogenesis encoded in the genomes of eighteen Dothideomycetes fungi.</title>
        <authorList>
            <person name="Ohm R.A."/>
            <person name="Feau N."/>
            <person name="Henrissat B."/>
            <person name="Schoch C.L."/>
            <person name="Horwitz B.A."/>
            <person name="Barry K.W."/>
            <person name="Condon B.J."/>
            <person name="Copeland A.C."/>
            <person name="Dhillon B."/>
            <person name="Glaser F."/>
            <person name="Hesse C.N."/>
            <person name="Kosti I."/>
            <person name="LaButti K."/>
            <person name="Lindquist E.A."/>
            <person name="Lucas S."/>
            <person name="Salamov A.A."/>
            <person name="Bradshaw R.E."/>
            <person name="Ciuffetti L."/>
            <person name="Hamelin R.C."/>
            <person name="Kema G.H.J."/>
            <person name="Lawrence C."/>
            <person name="Scott J.A."/>
            <person name="Spatafora J.W."/>
            <person name="Turgeon B.G."/>
            <person name="de Wit P.J.G.M."/>
            <person name="Zhong S."/>
            <person name="Goodwin S.B."/>
            <person name="Grigoriev I.V."/>
        </authorList>
    </citation>
    <scope>NUCLEOTIDE SEQUENCE [LARGE SCALE GENOMIC DNA]</scope>
    <source>
        <strain evidence="3">C5 / ATCC 48332 / race O</strain>
    </source>
</reference>
<feature type="compositionally biased region" description="Basic and acidic residues" evidence="1">
    <location>
        <begin position="134"/>
        <end position="143"/>
    </location>
</feature>
<protein>
    <submittedName>
        <fullName evidence="2">Uncharacterized protein</fullName>
    </submittedName>
</protein>
<gene>
    <name evidence="2" type="ORF">COCHEDRAFT_1025262</name>
</gene>
<dbReference type="EMBL" id="KB445569">
    <property type="protein sequence ID" value="EMD96756.1"/>
    <property type="molecule type" value="Genomic_DNA"/>
</dbReference>
<accession>M2UT53</accession>
<feature type="region of interest" description="Disordered" evidence="1">
    <location>
        <begin position="117"/>
        <end position="197"/>
    </location>
</feature>
<dbReference type="HOGENOM" id="CLU_609723_0_0_1"/>
<evidence type="ECO:0000313" key="3">
    <source>
        <dbReference type="Proteomes" id="UP000016936"/>
    </source>
</evidence>
<proteinExistence type="predicted"/>
<dbReference type="Proteomes" id="UP000016936">
    <property type="component" value="Unassembled WGS sequence"/>
</dbReference>
<feature type="region of interest" description="Disordered" evidence="1">
    <location>
        <begin position="283"/>
        <end position="326"/>
    </location>
</feature>